<name>A0A5N6MTG9_9MICC</name>
<organism evidence="7 8">
    <name type="scientific">Arthrobacter yangruifuii</name>
    <dbReference type="NCBI Taxonomy" id="2606616"/>
    <lineage>
        <taxon>Bacteria</taxon>
        <taxon>Bacillati</taxon>
        <taxon>Actinomycetota</taxon>
        <taxon>Actinomycetes</taxon>
        <taxon>Micrococcales</taxon>
        <taxon>Micrococcaceae</taxon>
        <taxon>Arthrobacter</taxon>
    </lineage>
</organism>
<evidence type="ECO:0000313" key="8">
    <source>
        <dbReference type="Proteomes" id="UP000326852"/>
    </source>
</evidence>
<dbReference type="InterPro" id="IPR042216">
    <property type="entry name" value="MitoNEET_CISD"/>
</dbReference>
<evidence type="ECO:0000256" key="1">
    <source>
        <dbReference type="ARBA" id="ARBA00022714"/>
    </source>
</evidence>
<dbReference type="SMART" id="SM00704">
    <property type="entry name" value="ZnF_CDGSH"/>
    <property type="match status" value="1"/>
</dbReference>
<reference evidence="7 8" key="1">
    <citation type="submission" date="2019-08" db="EMBL/GenBank/DDBJ databases">
        <title>Arthrobacter sp. nov., isolated from plateau pika and Tibetan wild ass.</title>
        <authorList>
            <person name="Ge Y."/>
        </authorList>
    </citation>
    <scope>NUCLEOTIDE SEQUENCE [LARGE SCALE GENOMIC DNA]</scope>
    <source>
        <strain evidence="7 8">785</strain>
    </source>
</reference>
<evidence type="ECO:0000256" key="5">
    <source>
        <dbReference type="SAM" id="MobiDB-lite"/>
    </source>
</evidence>
<sequence length="115" mass="11925">MSAPETGSPADDGSVPAAAATGTDDAAPWQKREGTPPASVVACPNGPLLIRGDFEIVTPDGVPVPRDRETVALCRCGGSAIKPYCDGTHKLMKFDTSRRRPVPEPARRAAEDAAG</sequence>
<dbReference type="InterPro" id="IPR018967">
    <property type="entry name" value="FeS-contain_CDGSH-typ"/>
</dbReference>
<keyword evidence="1" id="KW-0001">2Fe-2S</keyword>
<proteinExistence type="predicted"/>
<feature type="domain" description="Iron-binding zinc finger CDGSH type" evidence="6">
    <location>
        <begin position="57"/>
        <end position="95"/>
    </location>
</feature>
<dbReference type="RefSeq" id="WP_152270923.1">
    <property type="nucleotide sequence ID" value="NZ_VTFX01000001.1"/>
</dbReference>
<keyword evidence="8" id="KW-1185">Reference proteome</keyword>
<evidence type="ECO:0000256" key="4">
    <source>
        <dbReference type="ARBA" id="ARBA00023014"/>
    </source>
</evidence>
<comment type="caution">
    <text evidence="7">The sequence shown here is derived from an EMBL/GenBank/DDBJ whole genome shotgun (WGS) entry which is preliminary data.</text>
</comment>
<keyword evidence="2" id="KW-0479">Metal-binding</keyword>
<feature type="region of interest" description="Disordered" evidence="5">
    <location>
        <begin position="1"/>
        <end position="40"/>
    </location>
</feature>
<dbReference type="Gene3D" id="3.40.5.90">
    <property type="entry name" value="CDGSH iron-sulfur domain, mitoNEET-type"/>
    <property type="match status" value="1"/>
</dbReference>
<dbReference type="Proteomes" id="UP000326852">
    <property type="component" value="Unassembled WGS sequence"/>
</dbReference>
<keyword evidence="3" id="KW-0408">Iron</keyword>
<evidence type="ECO:0000256" key="3">
    <source>
        <dbReference type="ARBA" id="ARBA00023004"/>
    </source>
</evidence>
<accession>A0A5N6MTG9</accession>
<gene>
    <name evidence="7" type="ORF">GD627_00465</name>
</gene>
<dbReference type="GO" id="GO:0051537">
    <property type="term" value="F:2 iron, 2 sulfur cluster binding"/>
    <property type="evidence" value="ECO:0007669"/>
    <property type="project" value="UniProtKB-KW"/>
</dbReference>
<feature type="compositionally biased region" description="Low complexity" evidence="5">
    <location>
        <begin position="17"/>
        <end position="27"/>
    </location>
</feature>
<dbReference type="EMBL" id="VTFX01000001">
    <property type="protein sequence ID" value="KAD4059621.1"/>
    <property type="molecule type" value="Genomic_DNA"/>
</dbReference>
<dbReference type="AlphaFoldDB" id="A0A5N6MTG9"/>
<dbReference type="Pfam" id="PF09360">
    <property type="entry name" value="zf-CDGSH"/>
    <property type="match status" value="1"/>
</dbReference>
<evidence type="ECO:0000259" key="6">
    <source>
        <dbReference type="SMART" id="SM00704"/>
    </source>
</evidence>
<keyword evidence="4" id="KW-0411">Iron-sulfur</keyword>
<evidence type="ECO:0000256" key="2">
    <source>
        <dbReference type="ARBA" id="ARBA00022723"/>
    </source>
</evidence>
<protein>
    <submittedName>
        <fullName evidence="7">CDGSH iron-sulfur domain-containing protein</fullName>
    </submittedName>
</protein>
<evidence type="ECO:0000313" key="7">
    <source>
        <dbReference type="EMBL" id="KAD4059621.1"/>
    </source>
</evidence>
<dbReference type="GO" id="GO:0046872">
    <property type="term" value="F:metal ion binding"/>
    <property type="evidence" value="ECO:0007669"/>
    <property type="project" value="UniProtKB-KW"/>
</dbReference>
<dbReference type="GO" id="GO:0005737">
    <property type="term" value="C:cytoplasm"/>
    <property type="evidence" value="ECO:0007669"/>
    <property type="project" value="UniProtKB-ARBA"/>
</dbReference>